<dbReference type="Gramene" id="GBG83181">
    <property type="protein sequence ID" value="GBG83181"/>
    <property type="gene ID" value="CBR_g36797"/>
</dbReference>
<comment type="caution">
    <text evidence="2">The sequence shown here is derived from an EMBL/GenBank/DDBJ whole genome shotgun (WGS) entry which is preliminary data.</text>
</comment>
<keyword evidence="3" id="KW-1185">Reference proteome</keyword>
<evidence type="ECO:0000256" key="1">
    <source>
        <dbReference type="SAM" id="MobiDB-lite"/>
    </source>
</evidence>
<feature type="compositionally biased region" description="Basic and acidic residues" evidence="1">
    <location>
        <begin position="47"/>
        <end position="59"/>
    </location>
</feature>
<protein>
    <submittedName>
        <fullName evidence="2">Uncharacterized protein</fullName>
    </submittedName>
</protein>
<organism evidence="2 3">
    <name type="scientific">Chara braunii</name>
    <name type="common">Braun's stonewort</name>
    <dbReference type="NCBI Taxonomy" id="69332"/>
    <lineage>
        <taxon>Eukaryota</taxon>
        <taxon>Viridiplantae</taxon>
        <taxon>Streptophyta</taxon>
        <taxon>Charophyceae</taxon>
        <taxon>Charales</taxon>
        <taxon>Characeae</taxon>
        <taxon>Chara</taxon>
    </lineage>
</organism>
<evidence type="ECO:0000313" key="2">
    <source>
        <dbReference type="EMBL" id="GBG83181.1"/>
    </source>
</evidence>
<evidence type="ECO:0000313" key="3">
    <source>
        <dbReference type="Proteomes" id="UP000265515"/>
    </source>
</evidence>
<dbReference type="AlphaFoldDB" id="A0A388LLP9"/>
<feature type="region of interest" description="Disordered" evidence="1">
    <location>
        <begin position="99"/>
        <end position="163"/>
    </location>
</feature>
<proteinExistence type="predicted"/>
<feature type="compositionally biased region" description="Basic and acidic residues" evidence="1">
    <location>
        <begin position="1"/>
        <end position="38"/>
    </location>
</feature>
<dbReference type="EMBL" id="BFEA01000431">
    <property type="protein sequence ID" value="GBG83181.1"/>
    <property type="molecule type" value="Genomic_DNA"/>
</dbReference>
<sequence>MSEFIQAEKAKKAEEEKARQEAAEEEQRREAEKLDRERKARKRIEKQRKEEERAAEIDKKVELHVAIKTGEFFDRMETNLGPVLILGRKAKGKKQVVYVSDEESSSGHGSGGSATKEIRTKTGRLAISEKRKRGAEPVFENSPPMITPAKHTPRTTKEKATDGTLRITRSKAKVKTKLSPYTAKCKKSPGQLGTVAKLRYRNQVKEELRGMDAQELQAACKSEGIA</sequence>
<feature type="region of interest" description="Disordered" evidence="1">
    <location>
        <begin position="1"/>
        <end position="59"/>
    </location>
</feature>
<accession>A0A388LLP9</accession>
<name>A0A388LLP9_CHABU</name>
<dbReference type="Proteomes" id="UP000265515">
    <property type="component" value="Unassembled WGS sequence"/>
</dbReference>
<gene>
    <name evidence="2" type="ORF">CBR_g36797</name>
</gene>
<reference evidence="2 3" key="1">
    <citation type="journal article" date="2018" name="Cell">
        <title>The Chara Genome: Secondary Complexity and Implications for Plant Terrestrialization.</title>
        <authorList>
            <person name="Nishiyama T."/>
            <person name="Sakayama H."/>
            <person name="Vries J.D."/>
            <person name="Buschmann H."/>
            <person name="Saint-Marcoux D."/>
            <person name="Ullrich K.K."/>
            <person name="Haas F.B."/>
            <person name="Vanderstraeten L."/>
            <person name="Becker D."/>
            <person name="Lang D."/>
            <person name="Vosolsobe S."/>
            <person name="Rombauts S."/>
            <person name="Wilhelmsson P.K.I."/>
            <person name="Janitza P."/>
            <person name="Kern R."/>
            <person name="Heyl A."/>
            <person name="Rumpler F."/>
            <person name="Villalobos L.I.A.C."/>
            <person name="Clay J.M."/>
            <person name="Skokan R."/>
            <person name="Toyoda A."/>
            <person name="Suzuki Y."/>
            <person name="Kagoshima H."/>
            <person name="Schijlen E."/>
            <person name="Tajeshwar N."/>
            <person name="Catarino B."/>
            <person name="Hetherington A.J."/>
            <person name="Saltykova A."/>
            <person name="Bonnot C."/>
            <person name="Breuninger H."/>
            <person name="Symeonidi A."/>
            <person name="Radhakrishnan G.V."/>
            <person name="Van Nieuwerburgh F."/>
            <person name="Deforce D."/>
            <person name="Chang C."/>
            <person name="Karol K.G."/>
            <person name="Hedrich R."/>
            <person name="Ulvskov P."/>
            <person name="Glockner G."/>
            <person name="Delwiche C.F."/>
            <person name="Petrasek J."/>
            <person name="Van de Peer Y."/>
            <person name="Friml J."/>
            <person name="Beilby M."/>
            <person name="Dolan L."/>
            <person name="Kohara Y."/>
            <person name="Sugano S."/>
            <person name="Fujiyama A."/>
            <person name="Delaux P.-M."/>
            <person name="Quint M."/>
            <person name="TheiBen G."/>
            <person name="Hagemann M."/>
            <person name="Harholt J."/>
            <person name="Dunand C."/>
            <person name="Zachgo S."/>
            <person name="Langdale J."/>
            <person name="Maumus F."/>
            <person name="Straeten D.V.D."/>
            <person name="Gould S.B."/>
            <person name="Rensing S.A."/>
        </authorList>
    </citation>
    <scope>NUCLEOTIDE SEQUENCE [LARGE SCALE GENOMIC DNA]</scope>
    <source>
        <strain evidence="2 3">S276</strain>
    </source>
</reference>